<dbReference type="Proteomes" id="UP000269154">
    <property type="component" value="Unassembled WGS sequence"/>
</dbReference>
<dbReference type="PROSITE" id="PS50072">
    <property type="entry name" value="CSA_PPIASE_2"/>
    <property type="match status" value="1"/>
</dbReference>
<keyword evidence="2" id="KW-0697">Rotamase</keyword>
<accession>A0A3N6PFE1</accession>
<keyword evidence="6" id="KW-1185">Reference proteome</keyword>
<keyword evidence="3 5" id="KW-0413">Isomerase</keyword>
<dbReference type="SUPFAM" id="SSF50891">
    <property type="entry name" value="Cyclophilin-like"/>
    <property type="match status" value="1"/>
</dbReference>
<gene>
    <name evidence="5" type="ORF">D5R40_30095</name>
</gene>
<dbReference type="InterPro" id="IPR002130">
    <property type="entry name" value="Cyclophilin-type_PPIase_dom"/>
</dbReference>
<dbReference type="PANTHER" id="PTHR43246">
    <property type="entry name" value="PEPTIDYL-PROLYL CIS-TRANS ISOMERASE CYP38, CHLOROPLASTIC"/>
    <property type="match status" value="1"/>
</dbReference>
<sequence length="453" mass="48725">MEEDLPQISSPATVLMVIDNQIVTIEIDGINAPITGGNFVDLVERNFYDGVRFHRIENQPQFSLVQAGDPFSRNPDIPLELLGSGNFVDPLTNETRFIPLEIRPLGLGQEIIYNQIVSPPLQLPNVVGAIGMARIEVLNSASSQFYIPLNDLSVLDGSFAVFGNVIDGLDVIEELELGDSITAVRVTQGIIPSRVSQIITDTTLLNNFINIVNRANIPLPIDFFQVLTEGDDIFPISTELSQEVFGVLGLEGNDEITGSILNDVINGNQGDDSLDGRDSSDYLRGGKGFDLLSGGPDNDILNGNLDSDTLFGGRGDDFLRGGKDSDVLTAGEGNDILIGDAGTDNLAGEAGADTFILTLIENEEYNADIVADFNFLEGDRIGVSVQISSLSFTQEGNNTVIQLEGETEEDNRILGTVNNSTAEEVRSASFFFDFTTISVPDALPFGDAALRIG</sequence>
<dbReference type="InterPro" id="IPR001343">
    <property type="entry name" value="Hemolysn_Ca-bd"/>
</dbReference>
<reference evidence="5 6" key="1">
    <citation type="journal article" date="2018" name="ACS Chem. Biol.">
        <title>Ketoreductase domain dysfunction expands chemodiversity: malyngamide biosynthesis in the cyanobacterium Okeania hirsuta.</title>
        <authorList>
            <person name="Moss N.A."/>
            <person name="Leao T."/>
            <person name="Rankin M."/>
            <person name="McCullough T.M."/>
            <person name="Qu P."/>
            <person name="Korobeynikov A."/>
            <person name="Smith J.L."/>
            <person name="Gerwick L."/>
            <person name="Gerwick W.H."/>
        </authorList>
    </citation>
    <scope>NUCLEOTIDE SEQUENCE [LARGE SCALE GENOMIC DNA]</scope>
    <source>
        <strain evidence="5 6">PAB10Feb10-1</strain>
    </source>
</reference>
<comment type="caution">
    <text evidence="5">The sequence shown here is derived from an EMBL/GenBank/DDBJ whole genome shotgun (WGS) entry which is preliminary data.</text>
</comment>
<evidence type="ECO:0000259" key="4">
    <source>
        <dbReference type="PROSITE" id="PS50072"/>
    </source>
</evidence>
<evidence type="ECO:0000256" key="2">
    <source>
        <dbReference type="ARBA" id="ARBA00023110"/>
    </source>
</evidence>
<dbReference type="OrthoDB" id="9796864at2"/>
<name>A0A3N6PFE1_9CYAN</name>
<evidence type="ECO:0000256" key="3">
    <source>
        <dbReference type="ARBA" id="ARBA00023235"/>
    </source>
</evidence>
<evidence type="ECO:0000256" key="1">
    <source>
        <dbReference type="ARBA" id="ARBA00013194"/>
    </source>
</evidence>
<dbReference type="PRINTS" id="PR00313">
    <property type="entry name" value="CABNDNGRPT"/>
</dbReference>
<dbReference type="Pfam" id="PF00160">
    <property type="entry name" value="Pro_isomerase"/>
    <property type="match status" value="1"/>
</dbReference>
<dbReference type="InterPro" id="IPR011049">
    <property type="entry name" value="Serralysin-like_metalloprot_C"/>
</dbReference>
<dbReference type="RefSeq" id="WP_124147123.1">
    <property type="nucleotide sequence ID" value="NZ_CAWOKI010000228.1"/>
</dbReference>
<evidence type="ECO:0000313" key="6">
    <source>
        <dbReference type="Proteomes" id="UP000269154"/>
    </source>
</evidence>
<dbReference type="GO" id="GO:0005509">
    <property type="term" value="F:calcium ion binding"/>
    <property type="evidence" value="ECO:0007669"/>
    <property type="project" value="InterPro"/>
</dbReference>
<protein>
    <recommendedName>
        <fullName evidence="1">peptidylprolyl isomerase</fullName>
        <ecNumber evidence="1">5.2.1.8</ecNumber>
    </recommendedName>
</protein>
<dbReference type="EMBL" id="RCBY01000329">
    <property type="protein sequence ID" value="RQH24175.1"/>
    <property type="molecule type" value="Genomic_DNA"/>
</dbReference>
<proteinExistence type="predicted"/>
<dbReference type="InterPro" id="IPR044665">
    <property type="entry name" value="E_coli_cyclophilin_A-like"/>
</dbReference>
<dbReference type="GO" id="GO:0003755">
    <property type="term" value="F:peptidyl-prolyl cis-trans isomerase activity"/>
    <property type="evidence" value="ECO:0007669"/>
    <property type="project" value="UniProtKB-KW"/>
</dbReference>
<dbReference type="Gene3D" id="2.150.10.10">
    <property type="entry name" value="Serralysin-like metalloprotease, C-terminal"/>
    <property type="match status" value="2"/>
</dbReference>
<dbReference type="SUPFAM" id="SSF51120">
    <property type="entry name" value="beta-Roll"/>
    <property type="match status" value="1"/>
</dbReference>
<evidence type="ECO:0000313" key="5">
    <source>
        <dbReference type="EMBL" id="RQH24175.1"/>
    </source>
</evidence>
<organism evidence="5 6">
    <name type="scientific">Okeania hirsuta</name>
    <dbReference type="NCBI Taxonomy" id="1458930"/>
    <lineage>
        <taxon>Bacteria</taxon>
        <taxon>Bacillati</taxon>
        <taxon>Cyanobacteriota</taxon>
        <taxon>Cyanophyceae</taxon>
        <taxon>Oscillatoriophycideae</taxon>
        <taxon>Oscillatoriales</taxon>
        <taxon>Microcoleaceae</taxon>
        <taxon>Okeania</taxon>
    </lineage>
</organism>
<dbReference type="AlphaFoldDB" id="A0A3N6PFE1"/>
<dbReference type="Gene3D" id="2.40.100.10">
    <property type="entry name" value="Cyclophilin-like"/>
    <property type="match status" value="1"/>
</dbReference>
<feature type="domain" description="PPIase cyclophilin-type" evidence="4">
    <location>
        <begin position="23"/>
        <end position="197"/>
    </location>
</feature>
<dbReference type="InterPro" id="IPR029000">
    <property type="entry name" value="Cyclophilin-like_dom_sf"/>
</dbReference>
<dbReference type="EC" id="5.2.1.8" evidence="1"/>
<dbReference type="Pfam" id="PF00353">
    <property type="entry name" value="HemolysinCabind"/>
    <property type="match status" value="2"/>
</dbReference>